<accession>A0A0A9H2U1</accession>
<protein>
    <submittedName>
        <fullName evidence="2">Uncharacterized protein</fullName>
    </submittedName>
</protein>
<evidence type="ECO:0000256" key="1">
    <source>
        <dbReference type="SAM" id="MobiDB-lite"/>
    </source>
</evidence>
<sequence>MDGEQHKPIVYPKNKKETPINNRRERNPVNGLEKRLFGWGGQSAQSPNYNGATPSEDNGDRSPRGRKMEAAVARVCGLGLKPKLVIPCRRLELV</sequence>
<dbReference type="AlphaFoldDB" id="A0A0A9H2U1"/>
<feature type="region of interest" description="Disordered" evidence="1">
    <location>
        <begin position="1"/>
        <end position="66"/>
    </location>
</feature>
<dbReference type="EMBL" id="GBRH01170703">
    <property type="protein sequence ID" value="JAE27193.1"/>
    <property type="molecule type" value="Transcribed_RNA"/>
</dbReference>
<reference evidence="2" key="1">
    <citation type="submission" date="2014-09" db="EMBL/GenBank/DDBJ databases">
        <authorList>
            <person name="Magalhaes I.L.F."/>
            <person name="Oliveira U."/>
            <person name="Santos F.R."/>
            <person name="Vidigal T.H.D.A."/>
            <person name="Brescovit A.D."/>
            <person name="Santos A.J."/>
        </authorList>
    </citation>
    <scope>NUCLEOTIDE SEQUENCE</scope>
    <source>
        <tissue evidence="2">Shoot tissue taken approximately 20 cm above the soil surface</tissue>
    </source>
</reference>
<feature type="compositionally biased region" description="Polar residues" evidence="1">
    <location>
        <begin position="42"/>
        <end position="56"/>
    </location>
</feature>
<evidence type="ECO:0000313" key="2">
    <source>
        <dbReference type="EMBL" id="JAE27193.1"/>
    </source>
</evidence>
<feature type="compositionally biased region" description="Basic and acidic residues" evidence="1">
    <location>
        <begin position="14"/>
        <end position="36"/>
    </location>
</feature>
<proteinExistence type="predicted"/>
<name>A0A0A9H2U1_ARUDO</name>
<reference evidence="2" key="2">
    <citation type="journal article" date="2015" name="Data Brief">
        <title>Shoot transcriptome of the giant reed, Arundo donax.</title>
        <authorList>
            <person name="Barrero R.A."/>
            <person name="Guerrero F.D."/>
            <person name="Moolhuijzen P."/>
            <person name="Goolsby J.A."/>
            <person name="Tidwell J."/>
            <person name="Bellgard S.E."/>
            <person name="Bellgard M.I."/>
        </authorList>
    </citation>
    <scope>NUCLEOTIDE SEQUENCE</scope>
    <source>
        <tissue evidence="2">Shoot tissue taken approximately 20 cm above the soil surface</tissue>
    </source>
</reference>
<organism evidence="2">
    <name type="scientific">Arundo donax</name>
    <name type="common">Giant reed</name>
    <name type="synonym">Donax arundinaceus</name>
    <dbReference type="NCBI Taxonomy" id="35708"/>
    <lineage>
        <taxon>Eukaryota</taxon>
        <taxon>Viridiplantae</taxon>
        <taxon>Streptophyta</taxon>
        <taxon>Embryophyta</taxon>
        <taxon>Tracheophyta</taxon>
        <taxon>Spermatophyta</taxon>
        <taxon>Magnoliopsida</taxon>
        <taxon>Liliopsida</taxon>
        <taxon>Poales</taxon>
        <taxon>Poaceae</taxon>
        <taxon>PACMAD clade</taxon>
        <taxon>Arundinoideae</taxon>
        <taxon>Arundineae</taxon>
        <taxon>Arundo</taxon>
    </lineage>
</organism>